<proteinExistence type="predicted"/>
<dbReference type="PANTHER" id="PTHR45752:SF195">
    <property type="entry name" value="LEUCINE-RICH REPEAT (LRR) FAMILY PROTEIN-RELATED"/>
    <property type="match status" value="1"/>
</dbReference>
<gene>
    <name evidence="1" type="ORF">Dsin_023350</name>
</gene>
<accession>A0AAE0A369</accession>
<comment type="caution">
    <text evidence="1">The sequence shown here is derived from an EMBL/GenBank/DDBJ whole genome shotgun (WGS) entry which is preliminary data.</text>
</comment>
<protein>
    <submittedName>
        <fullName evidence="1">Uncharacterized protein</fullName>
    </submittedName>
</protein>
<dbReference type="InterPro" id="IPR050715">
    <property type="entry name" value="LRR-SigEffector_domain"/>
</dbReference>
<organism evidence="1 2">
    <name type="scientific">Dipteronia sinensis</name>
    <dbReference type="NCBI Taxonomy" id="43782"/>
    <lineage>
        <taxon>Eukaryota</taxon>
        <taxon>Viridiplantae</taxon>
        <taxon>Streptophyta</taxon>
        <taxon>Embryophyta</taxon>
        <taxon>Tracheophyta</taxon>
        <taxon>Spermatophyta</taxon>
        <taxon>Magnoliopsida</taxon>
        <taxon>eudicotyledons</taxon>
        <taxon>Gunneridae</taxon>
        <taxon>Pentapetalae</taxon>
        <taxon>rosids</taxon>
        <taxon>malvids</taxon>
        <taxon>Sapindales</taxon>
        <taxon>Sapindaceae</taxon>
        <taxon>Hippocastanoideae</taxon>
        <taxon>Acereae</taxon>
        <taxon>Dipteronia</taxon>
    </lineage>
</organism>
<dbReference type="SUPFAM" id="SSF52058">
    <property type="entry name" value="L domain-like"/>
    <property type="match status" value="1"/>
</dbReference>
<sequence>MVTIAARTVKTVTEFPQISGNKKSLDLRGSGAEEVPSAIQSLGKLERLDMEKCKLKSLYWLNLRGCCKLVGFPEILQKTNLQFLELSGTGIKELPSMENLNRLEELSLEMGLSL</sequence>
<dbReference type="EMBL" id="JANJYJ010000007">
    <property type="protein sequence ID" value="KAK3199935.1"/>
    <property type="molecule type" value="Genomic_DNA"/>
</dbReference>
<evidence type="ECO:0000313" key="2">
    <source>
        <dbReference type="Proteomes" id="UP001281410"/>
    </source>
</evidence>
<name>A0AAE0A369_9ROSI</name>
<dbReference type="AlphaFoldDB" id="A0AAE0A369"/>
<keyword evidence="2" id="KW-1185">Reference proteome</keyword>
<evidence type="ECO:0000313" key="1">
    <source>
        <dbReference type="EMBL" id="KAK3199935.1"/>
    </source>
</evidence>
<dbReference type="Gene3D" id="3.80.10.10">
    <property type="entry name" value="Ribonuclease Inhibitor"/>
    <property type="match status" value="1"/>
</dbReference>
<dbReference type="PANTHER" id="PTHR45752">
    <property type="entry name" value="LEUCINE-RICH REPEAT-CONTAINING"/>
    <property type="match status" value="1"/>
</dbReference>
<dbReference type="PROSITE" id="PS51450">
    <property type="entry name" value="LRR"/>
    <property type="match status" value="1"/>
</dbReference>
<dbReference type="InterPro" id="IPR001611">
    <property type="entry name" value="Leu-rich_rpt"/>
</dbReference>
<dbReference type="Proteomes" id="UP001281410">
    <property type="component" value="Unassembled WGS sequence"/>
</dbReference>
<dbReference type="InterPro" id="IPR032675">
    <property type="entry name" value="LRR_dom_sf"/>
</dbReference>
<reference evidence="1" key="1">
    <citation type="journal article" date="2023" name="Plant J.">
        <title>Genome sequences and population genomics provide insights into the demographic history, inbreeding, and mutation load of two 'living fossil' tree species of Dipteronia.</title>
        <authorList>
            <person name="Feng Y."/>
            <person name="Comes H.P."/>
            <person name="Chen J."/>
            <person name="Zhu S."/>
            <person name="Lu R."/>
            <person name="Zhang X."/>
            <person name="Li P."/>
            <person name="Qiu J."/>
            <person name="Olsen K.M."/>
            <person name="Qiu Y."/>
        </authorList>
    </citation>
    <scope>NUCLEOTIDE SEQUENCE</scope>
    <source>
        <strain evidence="1">NBL</strain>
    </source>
</reference>